<protein>
    <submittedName>
        <fullName evidence="2">Uncharacterized protein</fullName>
    </submittedName>
</protein>
<evidence type="ECO:0000313" key="2">
    <source>
        <dbReference type="EMBL" id="GGS39904.1"/>
    </source>
</evidence>
<evidence type="ECO:0000256" key="1">
    <source>
        <dbReference type="SAM" id="Phobius"/>
    </source>
</evidence>
<gene>
    <name evidence="2" type="ORF">GCM10010285_18740</name>
</gene>
<keyword evidence="1" id="KW-0812">Transmembrane</keyword>
<feature type="transmembrane region" description="Helical" evidence="1">
    <location>
        <begin position="12"/>
        <end position="34"/>
    </location>
</feature>
<feature type="transmembrane region" description="Helical" evidence="1">
    <location>
        <begin position="55"/>
        <end position="78"/>
    </location>
</feature>
<keyword evidence="1" id="KW-1133">Transmembrane helix</keyword>
<dbReference type="EMBL" id="BMTX01000004">
    <property type="protein sequence ID" value="GGS39904.1"/>
    <property type="molecule type" value="Genomic_DNA"/>
</dbReference>
<comment type="caution">
    <text evidence="2">The sequence shown here is derived from an EMBL/GenBank/DDBJ whole genome shotgun (WGS) entry which is preliminary data.</text>
</comment>
<keyword evidence="3" id="KW-1185">Reference proteome</keyword>
<reference evidence="3" key="1">
    <citation type="journal article" date="2019" name="Int. J. Syst. Evol. Microbiol.">
        <title>The Global Catalogue of Microorganisms (GCM) 10K type strain sequencing project: providing services to taxonomists for standard genome sequencing and annotation.</title>
        <authorList>
            <consortium name="The Broad Institute Genomics Platform"/>
            <consortium name="The Broad Institute Genome Sequencing Center for Infectious Disease"/>
            <person name="Wu L."/>
            <person name="Ma J."/>
        </authorList>
    </citation>
    <scope>NUCLEOTIDE SEQUENCE [LARGE SCALE GENOMIC DNA]</scope>
    <source>
        <strain evidence="3">JCM 4416</strain>
    </source>
</reference>
<organism evidence="2 3">
    <name type="scientific">Streptomyces pseudogriseolus</name>
    <name type="common">Streptomyces gancidicus</name>
    <name type="synonym">Streptomyces rubiginosus</name>
    <dbReference type="NCBI Taxonomy" id="36817"/>
    <lineage>
        <taxon>Bacteria</taxon>
        <taxon>Bacillati</taxon>
        <taxon>Actinomycetota</taxon>
        <taxon>Actinomycetes</taxon>
        <taxon>Kitasatosporales</taxon>
        <taxon>Streptomycetaceae</taxon>
        <taxon>Streptomyces</taxon>
        <taxon>Streptomyces pseudogriseolus group</taxon>
    </lineage>
</organism>
<accession>A0ABQ2STK7</accession>
<name>A0ABQ2STK7_STREZ</name>
<evidence type="ECO:0000313" key="3">
    <source>
        <dbReference type="Proteomes" id="UP000597853"/>
    </source>
</evidence>
<sequence>MGTAFATMVPAAAVAVITLWLTCAVLGIHGLLLGRLPGRWLQRNVRQPRVWGAGAVLVAVSGLSYPTGAVIGLGLIALGHAMKPSP</sequence>
<proteinExistence type="predicted"/>
<dbReference type="Proteomes" id="UP000597853">
    <property type="component" value="Unassembled WGS sequence"/>
</dbReference>
<keyword evidence="1" id="KW-0472">Membrane</keyword>